<comment type="subcellular location">
    <subcellularLocation>
        <location evidence="1">Secreted</location>
        <location evidence="1">Cell wall</location>
    </subcellularLocation>
    <subcellularLocation>
        <location evidence="2">Secreted</location>
        <location evidence="2">Extracellular space</location>
        <location evidence="2">Apoplast</location>
    </subcellularLocation>
</comment>
<evidence type="ECO:0000256" key="2">
    <source>
        <dbReference type="ARBA" id="ARBA00004271"/>
    </source>
</evidence>
<feature type="domain" description="BURP" evidence="8">
    <location>
        <begin position="70"/>
        <end position="296"/>
    </location>
</feature>
<dbReference type="GO" id="GO:0048046">
    <property type="term" value="C:apoplast"/>
    <property type="evidence" value="ECO:0007669"/>
    <property type="project" value="UniProtKB-SubCell"/>
</dbReference>
<evidence type="ECO:0000256" key="7">
    <source>
        <dbReference type="SAM" id="SignalP"/>
    </source>
</evidence>
<dbReference type="AlphaFoldDB" id="A0AAV1E0C2"/>
<organism evidence="9 10">
    <name type="scientific">Oldenlandia corymbosa var. corymbosa</name>
    <dbReference type="NCBI Taxonomy" id="529605"/>
    <lineage>
        <taxon>Eukaryota</taxon>
        <taxon>Viridiplantae</taxon>
        <taxon>Streptophyta</taxon>
        <taxon>Embryophyta</taxon>
        <taxon>Tracheophyta</taxon>
        <taxon>Spermatophyta</taxon>
        <taxon>Magnoliopsida</taxon>
        <taxon>eudicotyledons</taxon>
        <taxon>Gunneridae</taxon>
        <taxon>Pentapetalae</taxon>
        <taxon>asterids</taxon>
        <taxon>lamiids</taxon>
        <taxon>Gentianales</taxon>
        <taxon>Rubiaceae</taxon>
        <taxon>Rubioideae</taxon>
        <taxon>Spermacoceae</taxon>
        <taxon>Hedyotis-Oldenlandia complex</taxon>
        <taxon>Oldenlandia</taxon>
    </lineage>
</organism>
<dbReference type="EMBL" id="OX459124">
    <property type="protein sequence ID" value="CAI9112363.1"/>
    <property type="molecule type" value="Genomic_DNA"/>
</dbReference>
<dbReference type="Proteomes" id="UP001161247">
    <property type="component" value="Chromosome 7"/>
</dbReference>
<evidence type="ECO:0000256" key="6">
    <source>
        <dbReference type="ARBA" id="ARBA00023180"/>
    </source>
</evidence>
<keyword evidence="10" id="KW-1185">Reference proteome</keyword>
<dbReference type="Pfam" id="PF03181">
    <property type="entry name" value="BURP"/>
    <property type="match status" value="1"/>
</dbReference>
<proteinExistence type="predicted"/>
<reference evidence="9" key="1">
    <citation type="submission" date="2023-03" db="EMBL/GenBank/DDBJ databases">
        <authorList>
            <person name="Julca I."/>
        </authorList>
    </citation>
    <scope>NUCLEOTIDE SEQUENCE</scope>
</reference>
<dbReference type="InterPro" id="IPR004873">
    <property type="entry name" value="BURP_dom"/>
</dbReference>
<keyword evidence="3" id="KW-0134">Cell wall</keyword>
<dbReference type="PROSITE" id="PS51277">
    <property type="entry name" value="BURP"/>
    <property type="match status" value="1"/>
</dbReference>
<dbReference type="SMART" id="SM01045">
    <property type="entry name" value="BURP"/>
    <property type="match status" value="1"/>
</dbReference>
<keyword evidence="4" id="KW-0052">Apoplast</keyword>
<keyword evidence="3" id="KW-0964">Secreted</keyword>
<dbReference type="InterPro" id="IPR051897">
    <property type="entry name" value="PG-associated_BURP"/>
</dbReference>
<dbReference type="PANTHER" id="PTHR31458">
    <property type="entry name" value="POLYGALACTURONASE 1 BETA-LIKE PROTEIN 2"/>
    <property type="match status" value="1"/>
</dbReference>
<sequence>MFLIFIISFSKVLQVVDSAELTSSHHSPYYVALSQLEFWYRNVNNPIPEVIASNLSPLSNGDSDALFASFTSPNNDEESYSSIPSAAKLCSMANLASTPLQEISFQSPKEKLSYPFPFFYDLFAIQAVKEGVELSTQMCGIKDGIHGEIKACLNSLEGLIHFAKETLETKTTKVTLLTTENTLGLGGKELEIGNIKPFFHEHHNSGHEHQKVVTCHELWFPFATYFCHSLPTTHHYTVDLVEPVMKAHVNRVLVMCHMDTSEWLAVHEAFRQLNMSLGERPICHWMTRRDLPWIASPATVHQDM</sequence>
<accession>A0AAV1E0C2</accession>
<gene>
    <name evidence="9" type="ORF">OLC1_LOCUS19577</name>
</gene>
<feature type="signal peptide" evidence="7">
    <location>
        <begin position="1"/>
        <end position="18"/>
    </location>
</feature>
<evidence type="ECO:0000313" key="10">
    <source>
        <dbReference type="Proteomes" id="UP001161247"/>
    </source>
</evidence>
<evidence type="ECO:0000256" key="3">
    <source>
        <dbReference type="ARBA" id="ARBA00022512"/>
    </source>
</evidence>
<evidence type="ECO:0000313" key="9">
    <source>
        <dbReference type="EMBL" id="CAI9112363.1"/>
    </source>
</evidence>
<dbReference type="PANTHER" id="PTHR31458:SF16">
    <property type="entry name" value="BURP DOMAIN-CONTAINING PROTEIN"/>
    <property type="match status" value="1"/>
</dbReference>
<evidence type="ECO:0000256" key="5">
    <source>
        <dbReference type="ARBA" id="ARBA00022729"/>
    </source>
</evidence>
<protein>
    <submittedName>
        <fullName evidence="9">OLC1v1012808C1</fullName>
    </submittedName>
</protein>
<name>A0AAV1E0C2_OLDCO</name>
<keyword evidence="5 7" id="KW-0732">Signal</keyword>
<feature type="chain" id="PRO_5043942598" evidence="7">
    <location>
        <begin position="19"/>
        <end position="304"/>
    </location>
</feature>
<keyword evidence="6" id="KW-0325">Glycoprotein</keyword>
<evidence type="ECO:0000256" key="4">
    <source>
        <dbReference type="ARBA" id="ARBA00022523"/>
    </source>
</evidence>
<evidence type="ECO:0000259" key="8">
    <source>
        <dbReference type="PROSITE" id="PS51277"/>
    </source>
</evidence>
<evidence type="ECO:0000256" key="1">
    <source>
        <dbReference type="ARBA" id="ARBA00004191"/>
    </source>
</evidence>